<dbReference type="Gene3D" id="2.70.20.10">
    <property type="entry name" value="Topoisomerase I, domain 3"/>
    <property type="match status" value="1"/>
</dbReference>
<reference evidence="3 4" key="1">
    <citation type="journal article" date="2019" name="Microbiol. Resour. Announc.">
        <title>Complete Genome Sequence of Halomonas sulfidaeris Strain Esulfide1 Isolated from a Metal Sulfide Rock at a Depth of 2,200 Meters, Obtained Using Nanopore Sequencing.</title>
        <authorList>
            <person name="Saito M."/>
            <person name="Nishigata A."/>
            <person name="Galipon J."/>
            <person name="Arakawa K."/>
        </authorList>
    </citation>
    <scope>NUCLEOTIDE SEQUENCE [LARGE SCALE GENOMIC DNA]</scope>
    <source>
        <strain evidence="3 4">ATCC BAA-803</strain>
        <plasmid evidence="4">pbaa-803-a dna</plasmid>
    </source>
</reference>
<dbReference type="InterPro" id="IPR013825">
    <property type="entry name" value="Topo_IA_cen_sub2"/>
</dbReference>
<dbReference type="Gene3D" id="1.10.460.10">
    <property type="entry name" value="Topoisomerase I, domain 2"/>
    <property type="match status" value="1"/>
</dbReference>
<dbReference type="Proteomes" id="UP000320231">
    <property type="component" value="Plasmid pBAA-803-A"/>
</dbReference>
<dbReference type="InterPro" id="IPR023405">
    <property type="entry name" value="Topo_IA_core_domain"/>
</dbReference>
<gene>
    <name evidence="3" type="ORF">HSBAA_PA_3800</name>
</gene>
<dbReference type="GO" id="GO:0003916">
    <property type="term" value="F:DNA topoisomerase activity"/>
    <property type="evidence" value="ECO:0007669"/>
    <property type="project" value="InterPro"/>
</dbReference>
<proteinExistence type="predicted"/>
<dbReference type="EMBL" id="AP019515">
    <property type="protein sequence ID" value="BBI65777.1"/>
    <property type="molecule type" value="Genomic_DNA"/>
</dbReference>
<name>A0A455UJ93_9GAMM</name>
<protein>
    <recommendedName>
        <fullName evidence="2">Topo IA-type catalytic domain-containing protein</fullName>
    </recommendedName>
</protein>
<keyword evidence="1" id="KW-0413">Isomerase</keyword>
<evidence type="ECO:0000313" key="3">
    <source>
        <dbReference type="EMBL" id="BBI65777.1"/>
    </source>
</evidence>
<accession>A0A455UJ93</accession>
<sequence length="57" mass="5815">MGLMGSDLAKGKGKAGLVSAGRVQSATLGLVVTRDRTIEAFIPVDHYQAKITLGGAS</sequence>
<dbReference type="AlphaFoldDB" id="A0A455UJ93"/>
<evidence type="ECO:0000256" key="1">
    <source>
        <dbReference type="ARBA" id="ARBA00023235"/>
    </source>
</evidence>
<evidence type="ECO:0000313" key="4">
    <source>
        <dbReference type="Proteomes" id="UP000320231"/>
    </source>
</evidence>
<dbReference type="GO" id="GO:0006265">
    <property type="term" value="P:DNA topological change"/>
    <property type="evidence" value="ECO:0007669"/>
    <property type="project" value="InterPro"/>
</dbReference>
<keyword evidence="3" id="KW-0614">Plasmid</keyword>
<feature type="domain" description="Topo IA-type catalytic" evidence="2">
    <location>
        <begin position="1"/>
        <end position="57"/>
    </location>
</feature>
<dbReference type="PROSITE" id="PS52039">
    <property type="entry name" value="TOPO_IA_2"/>
    <property type="match status" value="1"/>
</dbReference>
<evidence type="ECO:0000259" key="2">
    <source>
        <dbReference type="PROSITE" id="PS52039"/>
    </source>
</evidence>
<dbReference type="Pfam" id="PF01131">
    <property type="entry name" value="Topoisom_bac"/>
    <property type="match status" value="1"/>
</dbReference>
<dbReference type="KEGG" id="hsr:HSBAA_PA_3800"/>
<dbReference type="InterPro" id="IPR013824">
    <property type="entry name" value="Topo_IA_cen_sub1"/>
</dbReference>
<geneLocation type="plasmid" evidence="4">
    <name>pbaa-803-a dna</name>
</geneLocation>
<organism evidence="3 4">
    <name type="scientific">Vreelandella sulfidaeris</name>
    <dbReference type="NCBI Taxonomy" id="115553"/>
    <lineage>
        <taxon>Bacteria</taxon>
        <taxon>Pseudomonadati</taxon>
        <taxon>Pseudomonadota</taxon>
        <taxon>Gammaproteobacteria</taxon>
        <taxon>Oceanospirillales</taxon>
        <taxon>Halomonadaceae</taxon>
        <taxon>Vreelandella</taxon>
    </lineage>
</organism>
<dbReference type="GO" id="GO:0003677">
    <property type="term" value="F:DNA binding"/>
    <property type="evidence" value="ECO:0007669"/>
    <property type="project" value="InterPro"/>
</dbReference>
<dbReference type="SUPFAM" id="SSF56712">
    <property type="entry name" value="Prokaryotic type I DNA topoisomerase"/>
    <property type="match status" value="1"/>
</dbReference>
<dbReference type="InterPro" id="IPR013497">
    <property type="entry name" value="Topo_IA_cen"/>
</dbReference>